<dbReference type="GO" id="GO:0016740">
    <property type="term" value="F:transferase activity"/>
    <property type="evidence" value="ECO:0007669"/>
    <property type="project" value="UniProtKB-KW"/>
</dbReference>
<dbReference type="Pfam" id="PF01636">
    <property type="entry name" value="APH"/>
    <property type="match status" value="1"/>
</dbReference>
<dbReference type="Gene3D" id="3.30.200.20">
    <property type="entry name" value="Phosphorylase Kinase, domain 1"/>
    <property type="match status" value="1"/>
</dbReference>
<dbReference type="InterPro" id="IPR011009">
    <property type="entry name" value="Kinase-like_dom_sf"/>
</dbReference>
<dbReference type="Gene3D" id="3.90.1200.10">
    <property type="match status" value="1"/>
</dbReference>
<dbReference type="RefSeq" id="WP_125014852.1">
    <property type="nucleotide sequence ID" value="NZ_QWEZ01000001.1"/>
</dbReference>
<reference evidence="2 3" key="1">
    <citation type="submission" date="2018-08" db="EMBL/GenBank/DDBJ databases">
        <authorList>
            <person name="Khan S.A."/>
        </authorList>
    </citation>
    <scope>NUCLEOTIDE SEQUENCE [LARGE SCALE GENOMIC DNA]</scope>
    <source>
        <strain evidence="2 3">GTF-13</strain>
    </source>
</reference>
<dbReference type="Proteomes" id="UP000280792">
    <property type="component" value="Unassembled WGS sequence"/>
</dbReference>
<keyword evidence="2" id="KW-0808">Transferase</keyword>
<proteinExistence type="predicted"/>
<evidence type="ECO:0000259" key="1">
    <source>
        <dbReference type="Pfam" id="PF01636"/>
    </source>
</evidence>
<evidence type="ECO:0000313" key="2">
    <source>
        <dbReference type="EMBL" id="RRJ84423.1"/>
    </source>
</evidence>
<dbReference type="EMBL" id="QWEZ01000001">
    <property type="protein sequence ID" value="RRJ84423.1"/>
    <property type="molecule type" value="Genomic_DNA"/>
</dbReference>
<keyword evidence="3" id="KW-1185">Reference proteome</keyword>
<reference evidence="2 3" key="2">
    <citation type="submission" date="2018-12" db="EMBL/GenBank/DDBJ databases">
        <title>Simiduia agarivorans gen. nov., sp. nov., a marine, agarolytic bacterium isolated from shallow coastal water from Keelung, Taiwan.</title>
        <authorList>
            <person name="Shieh W.Y."/>
        </authorList>
    </citation>
    <scope>NUCLEOTIDE SEQUENCE [LARGE SCALE GENOMIC DNA]</scope>
    <source>
        <strain evidence="2 3">GTF-13</strain>
    </source>
</reference>
<protein>
    <submittedName>
        <fullName evidence="2">Aminoglycoside phosphotransferase</fullName>
    </submittedName>
</protein>
<name>A0A3P3VUI4_9GAMM</name>
<evidence type="ECO:0000313" key="3">
    <source>
        <dbReference type="Proteomes" id="UP000280792"/>
    </source>
</evidence>
<accession>A0A3P3VUI4</accession>
<comment type="caution">
    <text evidence="2">The sequence shown here is derived from an EMBL/GenBank/DDBJ whole genome shotgun (WGS) entry which is preliminary data.</text>
</comment>
<gene>
    <name evidence="2" type="ORF">D0544_04760</name>
</gene>
<dbReference type="SUPFAM" id="SSF56112">
    <property type="entry name" value="Protein kinase-like (PK-like)"/>
    <property type="match status" value="1"/>
</dbReference>
<dbReference type="AlphaFoldDB" id="A0A3P3VUI4"/>
<organism evidence="2 3">
    <name type="scientific">Aestuariirhabdus litorea</name>
    <dbReference type="NCBI Taxonomy" id="2528527"/>
    <lineage>
        <taxon>Bacteria</taxon>
        <taxon>Pseudomonadati</taxon>
        <taxon>Pseudomonadota</taxon>
        <taxon>Gammaproteobacteria</taxon>
        <taxon>Oceanospirillales</taxon>
        <taxon>Aestuariirhabdaceae</taxon>
        <taxon>Aestuariirhabdus</taxon>
    </lineage>
</organism>
<feature type="domain" description="Aminoglycoside phosphotransferase" evidence="1">
    <location>
        <begin position="23"/>
        <end position="256"/>
    </location>
</feature>
<sequence>MVEDNRQQARQEFMTREGWGAAEVEPLAADASFRRYFRLRRAGESCLLMDAPPPQEQILPFISIAQHLVSLGLRAPRVLASELDAGFALLEDFGDDTFTRLLARGEAEASLYRMAVDVLIQLHRHPAATELELPPYDEQALLREALLLVDWYYPALNGVDCPAEAVESYRAAWVTALAPLRAEPATLVLRDFHVDNLMRVGDGSSVAHCGLLDFQDALIGSPAYDLMSLLEDARRDVTPALQQALIDHYLTTRTELDAGQFMRAYRILAAQRHAKVAGIFVRLMVRDGKPIYLQHLPRVVALLTRNLEAPELAPVREWVARWMPNLGVPLVLAP</sequence>
<dbReference type="InterPro" id="IPR002575">
    <property type="entry name" value="Aminoglycoside_PTrfase"/>
</dbReference>